<evidence type="ECO:0000313" key="10">
    <source>
        <dbReference type="Proteomes" id="UP000827092"/>
    </source>
</evidence>
<comment type="caution">
    <text evidence="9">The sequence shown here is derived from an EMBL/GenBank/DDBJ whole genome shotgun (WGS) entry which is preliminary data.</text>
</comment>
<feature type="chain" id="PRO_5043518335" description="Insulin-like domain-containing protein" evidence="7">
    <location>
        <begin position="20"/>
        <end position="143"/>
    </location>
</feature>
<comment type="similarity">
    <text evidence="1 6">Belongs to the insulin family.</text>
</comment>
<organism evidence="9 10">
    <name type="scientific">Oedothorax gibbosus</name>
    <dbReference type="NCBI Taxonomy" id="931172"/>
    <lineage>
        <taxon>Eukaryota</taxon>
        <taxon>Metazoa</taxon>
        <taxon>Ecdysozoa</taxon>
        <taxon>Arthropoda</taxon>
        <taxon>Chelicerata</taxon>
        <taxon>Arachnida</taxon>
        <taxon>Araneae</taxon>
        <taxon>Araneomorphae</taxon>
        <taxon>Entelegynae</taxon>
        <taxon>Araneoidea</taxon>
        <taxon>Linyphiidae</taxon>
        <taxon>Erigoninae</taxon>
        <taxon>Oedothorax</taxon>
    </lineage>
</organism>
<keyword evidence="4 7" id="KW-0732">Signal</keyword>
<feature type="signal peptide" evidence="7">
    <location>
        <begin position="1"/>
        <end position="19"/>
    </location>
</feature>
<dbReference type="InterPro" id="IPR036438">
    <property type="entry name" value="Insulin-like_sf"/>
</dbReference>
<dbReference type="EMBL" id="JAFNEN010000088">
    <property type="protein sequence ID" value="KAG8195449.1"/>
    <property type="molecule type" value="Genomic_DNA"/>
</dbReference>
<dbReference type="GO" id="GO:0005576">
    <property type="term" value="C:extracellular region"/>
    <property type="evidence" value="ECO:0007669"/>
    <property type="project" value="UniProtKB-SubCell"/>
</dbReference>
<keyword evidence="6" id="KW-0964">Secreted</keyword>
<sequence length="143" mass="16044">MAFKYLCLLLAALMCCASALPRHQLLSRSKRSMRLCGSMLVDALAAVCESDYYDPSGRMEMRKRNYEYSNTDNFPGQYDSSITEFNGFVDPQTALDFLGLQRMVPPRASRGVADECCQKSCTFNQLASYCGNRGKRFASGEKK</sequence>
<dbReference type="PANTHER" id="PTHR13647:SF4">
    <property type="entry name" value="INSULIN-LIKE PEPTIDE 1-RELATED"/>
    <property type="match status" value="1"/>
</dbReference>
<dbReference type="Gene3D" id="1.10.100.10">
    <property type="entry name" value="Insulin-like"/>
    <property type="match status" value="1"/>
</dbReference>
<reference evidence="9 10" key="1">
    <citation type="journal article" date="2022" name="Nat. Ecol. Evol.">
        <title>A masculinizing supergene underlies an exaggerated male reproductive morph in a spider.</title>
        <authorList>
            <person name="Hendrickx F."/>
            <person name="De Corte Z."/>
            <person name="Sonet G."/>
            <person name="Van Belleghem S.M."/>
            <person name="Kostlbacher S."/>
            <person name="Vangestel C."/>
        </authorList>
    </citation>
    <scope>NUCLEOTIDE SEQUENCE [LARGE SCALE GENOMIC DNA]</scope>
    <source>
        <strain evidence="9">W744_W776</strain>
    </source>
</reference>
<dbReference type="InterPro" id="IPR022353">
    <property type="entry name" value="Insulin_CS"/>
</dbReference>
<proteinExistence type="inferred from homology"/>
<dbReference type="GO" id="GO:0005179">
    <property type="term" value="F:hormone activity"/>
    <property type="evidence" value="ECO:0007669"/>
    <property type="project" value="InterPro"/>
</dbReference>
<evidence type="ECO:0000256" key="6">
    <source>
        <dbReference type="RuleBase" id="RU000406"/>
    </source>
</evidence>
<comment type="subunit">
    <text evidence="2">Heterodimer of a B chain and an A chain linked by two disulfide bonds.</text>
</comment>
<dbReference type="Pfam" id="PF00049">
    <property type="entry name" value="Insulin"/>
    <property type="match status" value="1"/>
</dbReference>
<evidence type="ECO:0000259" key="8">
    <source>
        <dbReference type="SMART" id="SM00078"/>
    </source>
</evidence>
<accession>A0AAV6VFQ5</accession>
<keyword evidence="3" id="KW-0165">Cleavage on pair of basic residues</keyword>
<evidence type="ECO:0000256" key="3">
    <source>
        <dbReference type="ARBA" id="ARBA00022685"/>
    </source>
</evidence>
<evidence type="ECO:0000313" key="9">
    <source>
        <dbReference type="EMBL" id="KAG8195449.1"/>
    </source>
</evidence>
<gene>
    <name evidence="9" type="ORF">JTE90_013901</name>
</gene>
<name>A0AAV6VFQ5_9ARAC</name>
<evidence type="ECO:0000256" key="4">
    <source>
        <dbReference type="ARBA" id="ARBA00022729"/>
    </source>
</evidence>
<dbReference type="InterPro" id="IPR016179">
    <property type="entry name" value="Insulin-like"/>
</dbReference>
<dbReference type="SUPFAM" id="SSF56994">
    <property type="entry name" value="Insulin-like"/>
    <property type="match status" value="1"/>
</dbReference>
<evidence type="ECO:0000256" key="7">
    <source>
        <dbReference type="SAM" id="SignalP"/>
    </source>
</evidence>
<evidence type="ECO:0000256" key="2">
    <source>
        <dbReference type="ARBA" id="ARBA00011207"/>
    </source>
</evidence>
<keyword evidence="5" id="KW-1015">Disulfide bond</keyword>
<dbReference type="Proteomes" id="UP000827092">
    <property type="component" value="Unassembled WGS sequence"/>
</dbReference>
<dbReference type="PRINTS" id="PR00276">
    <property type="entry name" value="INSULINFAMLY"/>
</dbReference>
<feature type="domain" description="Insulin-like" evidence="8">
    <location>
        <begin position="33"/>
        <end position="130"/>
    </location>
</feature>
<evidence type="ECO:0000256" key="1">
    <source>
        <dbReference type="ARBA" id="ARBA00009034"/>
    </source>
</evidence>
<dbReference type="InterPro" id="IPR022352">
    <property type="entry name" value="Ins/IGF/rlx"/>
</dbReference>
<protein>
    <recommendedName>
        <fullName evidence="8">Insulin-like domain-containing protein</fullName>
    </recommendedName>
</protein>
<keyword evidence="10" id="KW-1185">Reference proteome</keyword>
<dbReference type="AlphaFoldDB" id="A0AAV6VFQ5"/>
<dbReference type="PANTHER" id="PTHR13647">
    <property type="entry name" value="INSULIN-LIKE PEPTIDE 2-RELATED"/>
    <property type="match status" value="1"/>
</dbReference>
<dbReference type="PROSITE" id="PS00262">
    <property type="entry name" value="INSULIN"/>
    <property type="match status" value="1"/>
</dbReference>
<evidence type="ECO:0000256" key="5">
    <source>
        <dbReference type="ARBA" id="ARBA00023157"/>
    </source>
</evidence>
<dbReference type="SMART" id="SM00078">
    <property type="entry name" value="IlGF"/>
    <property type="match status" value="1"/>
</dbReference>
<comment type="subcellular location">
    <subcellularLocation>
        <location evidence="6">Secreted</location>
    </subcellularLocation>
</comment>